<reference evidence="2 3" key="1">
    <citation type="submission" date="2019-05" db="EMBL/GenBank/DDBJ databases">
        <title>Emergence of the Ug99 lineage of the wheat stem rust pathogen through somatic hybridization.</title>
        <authorList>
            <person name="Li F."/>
            <person name="Upadhyaya N.M."/>
            <person name="Sperschneider J."/>
            <person name="Matny O."/>
            <person name="Nguyen-Phuc H."/>
            <person name="Mago R."/>
            <person name="Raley C."/>
            <person name="Miller M.E."/>
            <person name="Silverstein K.A.T."/>
            <person name="Henningsen E."/>
            <person name="Hirsch C.D."/>
            <person name="Visser B."/>
            <person name="Pretorius Z.A."/>
            <person name="Steffenson B.J."/>
            <person name="Schwessinger B."/>
            <person name="Dodds P.N."/>
            <person name="Figueroa M."/>
        </authorList>
    </citation>
    <scope>NUCLEOTIDE SEQUENCE [LARGE SCALE GENOMIC DNA]</scope>
    <source>
        <strain evidence="2">21-0</strain>
    </source>
</reference>
<dbReference type="EMBL" id="VSWC01000041">
    <property type="protein sequence ID" value="KAA1104071.1"/>
    <property type="molecule type" value="Genomic_DNA"/>
</dbReference>
<keyword evidence="3" id="KW-1185">Reference proteome</keyword>
<organism evidence="2 3">
    <name type="scientific">Puccinia graminis f. sp. tritici</name>
    <dbReference type="NCBI Taxonomy" id="56615"/>
    <lineage>
        <taxon>Eukaryota</taxon>
        <taxon>Fungi</taxon>
        <taxon>Dikarya</taxon>
        <taxon>Basidiomycota</taxon>
        <taxon>Pucciniomycotina</taxon>
        <taxon>Pucciniomycetes</taxon>
        <taxon>Pucciniales</taxon>
        <taxon>Pucciniaceae</taxon>
        <taxon>Puccinia</taxon>
    </lineage>
</organism>
<dbReference type="Proteomes" id="UP000324748">
    <property type="component" value="Unassembled WGS sequence"/>
</dbReference>
<evidence type="ECO:0000313" key="2">
    <source>
        <dbReference type="EMBL" id="KAA1104071.1"/>
    </source>
</evidence>
<comment type="caution">
    <text evidence="2">The sequence shown here is derived from an EMBL/GenBank/DDBJ whole genome shotgun (WGS) entry which is preliminary data.</text>
</comment>
<proteinExistence type="predicted"/>
<gene>
    <name evidence="2" type="ORF">PGT21_009577</name>
</gene>
<sequence>MPINPLRQVTNRPPPTPRDNDLSIRHRQASRLTVKVPSDPIETMLGWFYTNRMKLVVARNHFRGRVIQHDSLLKHECVTAEHLRRV</sequence>
<feature type="region of interest" description="Disordered" evidence="1">
    <location>
        <begin position="1"/>
        <end position="22"/>
    </location>
</feature>
<protein>
    <submittedName>
        <fullName evidence="2">Uncharacterized protein</fullName>
    </submittedName>
</protein>
<accession>A0A5B0PS31</accession>
<evidence type="ECO:0000256" key="1">
    <source>
        <dbReference type="SAM" id="MobiDB-lite"/>
    </source>
</evidence>
<name>A0A5B0PS31_PUCGR</name>
<evidence type="ECO:0000313" key="3">
    <source>
        <dbReference type="Proteomes" id="UP000324748"/>
    </source>
</evidence>
<dbReference type="AlphaFoldDB" id="A0A5B0PS31"/>